<feature type="region of interest" description="Disordered" evidence="1">
    <location>
        <begin position="707"/>
        <end position="837"/>
    </location>
</feature>
<feature type="compositionally biased region" description="Basic and acidic residues" evidence="1">
    <location>
        <begin position="804"/>
        <end position="815"/>
    </location>
</feature>
<feature type="compositionally biased region" description="Low complexity" evidence="1">
    <location>
        <begin position="640"/>
        <end position="652"/>
    </location>
</feature>
<feature type="compositionally biased region" description="Low complexity" evidence="1">
    <location>
        <begin position="436"/>
        <end position="449"/>
    </location>
</feature>
<feature type="compositionally biased region" description="Basic and acidic residues" evidence="1">
    <location>
        <begin position="216"/>
        <end position="228"/>
    </location>
</feature>
<dbReference type="EMBL" id="OB660144">
    <property type="protein sequence ID" value="CAD7223051.1"/>
    <property type="molecule type" value="Genomic_DNA"/>
</dbReference>
<feature type="compositionally biased region" description="Polar residues" evidence="1">
    <location>
        <begin position="564"/>
        <end position="584"/>
    </location>
</feature>
<feature type="compositionally biased region" description="Basic and acidic residues" evidence="1">
    <location>
        <begin position="507"/>
        <end position="526"/>
    </location>
</feature>
<feature type="region of interest" description="Disordered" evidence="1">
    <location>
        <begin position="176"/>
        <end position="200"/>
    </location>
</feature>
<gene>
    <name evidence="2" type="ORF">CTOB1V02_LOCUS1046</name>
</gene>
<proteinExistence type="predicted"/>
<feature type="region of interest" description="Disordered" evidence="1">
    <location>
        <begin position="215"/>
        <end position="263"/>
    </location>
</feature>
<accession>A0A7R8W6B5</accession>
<organism evidence="2">
    <name type="scientific">Cyprideis torosa</name>
    <dbReference type="NCBI Taxonomy" id="163714"/>
    <lineage>
        <taxon>Eukaryota</taxon>
        <taxon>Metazoa</taxon>
        <taxon>Ecdysozoa</taxon>
        <taxon>Arthropoda</taxon>
        <taxon>Crustacea</taxon>
        <taxon>Oligostraca</taxon>
        <taxon>Ostracoda</taxon>
        <taxon>Podocopa</taxon>
        <taxon>Podocopida</taxon>
        <taxon>Cytherocopina</taxon>
        <taxon>Cytheroidea</taxon>
        <taxon>Cytherideidae</taxon>
        <taxon>Cyprideis</taxon>
    </lineage>
</organism>
<reference evidence="2" key="1">
    <citation type="submission" date="2020-11" db="EMBL/GenBank/DDBJ databases">
        <authorList>
            <person name="Tran Van P."/>
        </authorList>
    </citation>
    <scope>NUCLEOTIDE SEQUENCE</scope>
</reference>
<dbReference type="AlphaFoldDB" id="A0A7R8W6B5"/>
<feature type="region of interest" description="Disordered" evidence="1">
    <location>
        <begin position="626"/>
        <end position="695"/>
    </location>
</feature>
<name>A0A7R8W6B5_9CRUS</name>
<feature type="region of interest" description="Disordered" evidence="1">
    <location>
        <begin position="426"/>
        <end position="586"/>
    </location>
</feature>
<evidence type="ECO:0000313" key="2">
    <source>
        <dbReference type="EMBL" id="CAD7223051.1"/>
    </source>
</evidence>
<feature type="compositionally biased region" description="Low complexity" evidence="1">
    <location>
        <begin position="176"/>
        <end position="191"/>
    </location>
</feature>
<protein>
    <submittedName>
        <fullName evidence="2">Uncharacterized protein</fullName>
    </submittedName>
</protein>
<feature type="compositionally biased region" description="Basic and acidic residues" evidence="1">
    <location>
        <begin position="678"/>
        <end position="689"/>
    </location>
</feature>
<evidence type="ECO:0000256" key="1">
    <source>
        <dbReference type="SAM" id="MobiDB-lite"/>
    </source>
</evidence>
<feature type="compositionally biased region" description="Basic and acidic residues" evidence="1">
    <location>
        <begin position="750"/>
        <end position="761"/>
    </location>
</feature>
<sequence>MSLIPLGLLGSYISVYSVPSSAWIPSAKGKYPLLLGDGGTMRVGGTENDVERCCGSPRLASFEGELISEIKKLISQVGTSKTEEREGREYALSRLQRLGQTLTQEEHQESRSIENVSVPRASFMKSSEPVPRHIGHIEYSKRIPIEAKRSDVPGVPVVQRTTSIRQKETSVNQVVRDSSSVKPVSSHSVPVAGAEARRRPLRVRQTATSVLRAKAARRERVLASKKENLSSASEEETKGKPKTRLPDSSPPLGTVNSGSHTPELIDKGTSLLAKGKERDFLFDVTPVCDESGSSSTLSASLISEGLERETRILDLEAPSYSRYYRKRESRFKRPVLQGILIPGISSSQSDPVLIPQSIPFRFDNTEEARSSHLLNAQTFCFGESGIPTTVEAETQKESRQNQSMVTLLEEIQEVVREYFLSPSHVASPAQEEGNVSYSSNTFTKISSSSQGESLGEVQATVEPEESSHSIVRPTLDEECSRENFSPSATEEGGSDLDLHASPATRESPVERSIVEEEKSSVEHVDPADASPPEVTHTELPSTTGKELSSLRSSPLAPPEIPETPSGSVSQSTSLGADLISSPSESVDPVAPVVVQDSKPLLLTTAVCTSIPEGNRPDKNALMVEEPCRKSVQSPPQNCESGSSGQIIVSVGGTSDTENSPGAIIVKDSPSESESINVGKERKLQTRSEIDPSDPLYFLSASTETSFELSKDPIVIDSTSTLSHMSIDLVGKRNQEDSSGTRGGSNYAGKRNQEDPSGRHGESTCIGKRNQEDSSGTRGGSNYAGKRNREDSSGTCGGSNYAGKRNQEDSSGRHGESTCIGKRNQEDSSGTRGGSTCREKGLHSKSFTYLYIVKVVQWTSLEDAKFLLYWLKL</sequence>
<feature type="compositionally biased region" description="Polar residues" evidence="1">
    <location>
        <begin position="630"/>
        <end position="639"/>
    </location>
</feature>